<reference evidence="1 2" key="1">
    <citation type="submission" date="2023-01" db="EMBL/GenBank/DDBJ databases">
        <title>Effects of deletion of Siderophore biosynthase gene in Pseudomonas fragi on quorum sensing and spoliage ability.</title>
        <authorList>
            <person name="Cui F."/>
            <person name="Wang D."/>
            <person name="Liu J."/>
            <person name="Wang Q."/>
            <person name="Li T."/>
            <person name="Li J."/>
        </authorList>
    </citation>
    <scope>NUCLEOTIDE SEQUENCE [LARGE SCALE GENOMIC DNA]</scope>
    <source>
        <strain evidence="1 2">MS-10</strain>
    </source>
</reference>
<dbReference type="Proteomes" id="UP001212337">
    <property type="component" value="Unassembled WGS sequence"/>
</dbReference>
<proteinExistence type="predicted"/>
<name>A0ABT4WPP4_PSEFR</name>
<keyword evidence="2" id="KW-1185">Reference proteome</keyword>
<comment type="caution">
    <text evidence="1">The sequence shown here is derived from an EMBL/GenBank/DDBJ whole genome shotgun (WGS) entry which is preliminary data.</text>
</comment>
<dbReference type="EMBL" id="JAQJVI010000003">
    <property type="protein sequence ID" value="MDA7021111.1"/>
    <property type="molecule type" value="Genomic_DNA"/>
</dbReference>
<evidence type="ECO:0000313" key="2">
    <source>
        <dbReference type="Proteomes" id="UP001212337"/>
    </source>
</evidence>
<sequence>MLKLADVARLSSMMANFASSGGAAKALVGQFKQLSQQIRPKWFAGGS</sequence>
<evidence type="ECO:0000313" key="1">
    <source>
        <dbReference type="EMBL" id="MDA7021111.1"/>
    </source>
</evidence>
<accession>A0ABT4WPP4</accession>
<dbReference type="GeneID" id="89545189"/>
<dbReference type="RefSeq" id="WP_271350427.1">
    <property type="nucleotide sequence ID" value="NZ_JAQJVI010000003.1"/>
</dbReference>
<gene>
    <name evidence="1" type="ORF">PI499_04345</name>
</gene>
<protein>
    <recommendedName>
        <fullName evidence="3">Phage tail tape measure protein</fullName>
    </recommendedName>
</protein>
<organism evidence="1 2">
    <name type="scientific">Pseudomonas fragi</name>
    <dbReference type="NCBI Taxonomy" id="296"/>
    <lineage>
        <taxon>Bacteria</taxon>
        <taxon>Pseudomonadati</taxon>
        <taxon>Pseudomonadota</taxon>
        <taxon>Gammaproteobacteria</taxon>
        <taxon>Pseudomonadales</taxon>
        <taxon>Pseudomonadaceae</taxon>
        <taxon>Pseudomonas</taxon>
    </lineage>
</organism>
<evidence type="ECO:0008006" key="3">
    <source>
        <dbReference type="Google" id="ProtNLM"/>
    </source>
</evidence>